<evidence type="ECO:0000313" key="1">
    <source>
        <dbReference type="EMBL" id="CAA9333303.1"/>
    </source>
</evidence>
<gene>
    <name evidence="1" type="ORF">AVDCRST_MAG56-7502</name>
</gene>
<reference evidence="1" key="1">
    <citation type="submission" date="2020-02" db="EMBL/GenBank/DDBJ databases">
        <authorList>
            <person name="Meier V. D."/>
        </authorList>
    </citation>
    <scope>NUCLEOTIDE SEQUENCE</scope>
    <source>
        <strain evidence="1">AVDCRST_MAG56</strain>
    </source>
</reference>
<accession>A0A6J4LHU7</accession>
<proteinExistence type="predicted"/>
<organism evidence="1">
    <name type="scientific">uncultured Cytophagales bacterium</name>
    <dbReference type="NCBI Taxonomy" id="158755"/>
    <lineage>
        <taxon>Bacteria</taxon>
        <taxon>Pseudomonadati</taxon>
        <taxon>Bacteroidota</taxon>
        <taxon>Sphingobacteriia</taxon>
        <taxon>Sphingobacteriales</taxon>
        <taxon>environmental samples</taxon>
    </lineage>
</organism>
<name>A0A6J4LHU7_9SPHI</name>
<dbReference type="EMBL" id="CADCTQ010000628">
    <property type="protein sequence ID" value="CAA9333303.1"/>
    <property type="molecule type" value="Genomic_DNA"/>
</dbReference>
<dbReference type="AlphaFoldDB" id="A0A6J4LHU7"/>
<sequence>MKKWLNGVKGAYSFPNSLQIFVGIRQKYTRPGERCKQKRKKIYKVKY</sequence>
<protein>
    <submittedName>
        <fullName evidence="1">Uncharacterized protein</fullName>
    </submittedName>
</protein>